<dbReference type="GO" id="GO:0007216">
    <property type="term" value="P:G protein-coupled glutamate receptor signaling pathway"/>
    <property type="evidence" value="ECO:0000318"/>
    <property type="project" value="GO_Central"/>
</dbReference>
<dbReference type="InterPro" id="IPR050726">
    <property type="entry name" value="mGluR"/>
</dbReference>
<evidence type="ECO:0000256" key="2">
    <source>
        <dbReference type="ARBA" id="ARBA00022475"/>
    </source>
</evidence>
<dbReference type="Pfam" id="PF01094">
    <property type="entry name" value="ANF_receptor"/>
    <property type="match status" value="1"/>
</dbReference>
<gene>
    <name evidence="12" type="ORF">NEMVEDRAFT_v1g31331</name>
</gene>
<dbReference type="PRINTS" id="PR00248">
    <property type="entry name" value="GPCRMGR"/>
</dbReference>
<comment type="subcellular location">
    <subcellularLocation>
        <location evidence="1">Cell membrane</location>
        <topology evidence="1">Multi-pass membrane protein</topology>
    </subcellularLocation>
</comment>
<evidence type="ECO:0000256" key="9">
    <source>
        <dbReference type="ARBA" id="ARBA00023224"/>
    </source>
</evidence>
<evidence type="ECO:0000256" key="10">
    <source>
        <dbReference type="SAM" id="Phobius"/>
    </source>
</evidence>
<organism evidence="12 13">
    <name type="scientific">Nematostella vectensis</name>
    <name type="common">Starlet sea anemone</name>
    <dbReference type="NCBI Taxonomy" id="45351"/>
    <lineage>
        <taxon>Eukaryota</taxon>
        <taxon>Metazoa</taxon>
        <taxon>Cnidaria</taxon>
        <taxon>Anthozoa</taxon>
        <taxon>Hexacorallia</taxon>
        <taxon>Actiniaria</taxon>
        <taxon>Edwardsiidae</taxon>
        <taxon>Nematostella</taxon>
    </lineage>
</organism>
<dbReference type="PhylomeDB" id="A7RR89"/>
<keyword evidence="6 10" id="KW-0472">Membrane</keyword>
<dbReference type="GO" id="GO:0001640">
    <property type="term" value="F:adenylate cyclase inhibiting G protein-coupled glutamate receptor activity"/>
    <property type="evidence" value="ECO:0000318"/>
    <property type="project" value="GO_Central"/>
</dbReference>
<name>A7RR89_NEMVE</name>
<dbReference type="Pfam" id="PF00003">
    <property type="entry name" value="7tm_3"/>
    <property type="match status" value="1"/>
</dbReference>
<reference evidence="12 13" key="1">
    <citation type="journal article" date="2007" name="Science">
        <title>Sea anemone genome reveals ancestral eumetazoan gene repertoire and genomic organization.</title>
        <authorList>
            <person name="Putnam N.H."/>
            <person name="Srivastava M."/>
            <person name="Hellsten U."/>
            <person name="Dirks B."/>
            <person name="Chapman J."/>
            <person name="Salamov A."/>
            <person name="Terry A."/>
            <person name="Shapiro H."/>
            <person name="Lindquist E."/>
            <person name="Kapitonov V.V."/>
            <person name="Jurka J."/>
            <person name="Genikhovich G."/>
            <person name="Grigoriev I.V."/>
            <person name="Lucas S.M."/>
            <person name="Steele R.E."/>
            <person name="Finnerty J.R."/>
            <person name="Technau U."/>
            <person name="Martindale M.Q."/>
            <person name="Rokhsar D.S."/>
        </authorList>
    </citation>
    <scope>NUCLEOTIDE SEQUENCE [LARGE SCALE GENOMIC DNA]</scope>
    <source>
        <strain evidence="13">CH2 X CH6</strain>
    </source>
</reference>
<evidence type="ECO:0000256" key="7">
    <source>
        <dbReference type="ARBA" id="ARBA00023170"/>
    </source>
</evidence>
<dbReference type="InterPro" id="IPR001828">
    <property type="entry name" value="ANF_lig-bd_rcpt"/>
</dbReference>
<dbReference type="InterPro" id="IPR038550">
    <property type="entry name" value="GPCR_3_9-Cys_sf"/>
</dbReference>
<evidence type="ECO:0000256" key="8">
    <source>
        <dbReference type="ARBA" id="ARBA00023180"/>
    </source>
</evidence>
<dbReference type="PROSITE" id="PS50259">
    <property type="entry name" value="G_PROTEIN_RECEP_F3_4"/>
    <property type="match status" value="1"/>
</dbReference>
<dbReference type="CDD" id="cd13953">
    <property type="entry name" value="7tm_classC_mGluR-like"/>
    <property type="match status" value="1"/>
</dbReference>
<feature type="transmembrane region" description="Helical" evidence="10">
    <location>
        <begin position="534"/>
        <end position="556"/>
    </location>
</feature>
<feature type="non-terminal residue" evidence="12">
    <location>
        <position position="791"/>
    </location>
</feature>
<feature type="transmembrane region" description="Helical" evidence="10">
    <location>
        <begin position="568"/>
        <end position="588"/>
    </location>
</feature>
<feature type="domain" description="G-protein coupled receptors family 3 profile" evidence="11">
    <location>
        <begin position="530"/>
        <end position="791"/>
    </location>
</feature>
<feature type="transmembrane region" description="Helical" evidence="10">
    <location>
        <begin position="728"/>
        <end position="748"/>
    </location>
</feature>
<dbReference type="EMBL" id="DS469530">
    <property type="protein sequence ID" value="EDO46127.1"/>
    <property type="molecule type" value="Genomic_DNA"/>
</dbReference>
<evidence type="ECO:0000256" key="3">
    <source>
        <dbReference type="ARBA" id="ARBA00022692"/>
    </source>
</evidence>
<dbReference type="InterPro" id="IPR011500">
    <property type="entry name" value="GPCR_3_9-Cys_dom"/>
</dbReference>
<feature type="non-terminal residue" evidence="12">
    <location>
        <position position="1"/>
    </location>
</feature>
<dbReference type="Pfam" id="PF07562">
    <property type="entry name" value="NCD3G"/>
    <property type="match status" value="1"/>
</dbReference>
<keyword evidence="9" id="KW-0807">Transducer</keyword>
<evidence type="ECO:0000256" key="6">
    <source>
        <dbReference type="ARBA" id="ARBA00023136"/>
    </source>
</evidence>
<dbReference type="HOGENOM" id="CLU_005389_5_1_1"/>
<keyword evidence="7" id="KW-0675">Receptor</keyword>
<keyword evidence="4 10" id="KW-1133">Transmembrane helix</keyword>
<dbReference type="InterPro" id="IPR000337">
    <property type="entry name" value="GPCR_3"/>
</dbReference>
<dbReference type="Proteomes" id="UP000001593">
    <property type="component" value="Unassembled WGS sequence"/>
</dbReference>
<evidence type="ECO:0000259" key="11">
    <source>
        <dbReference type="PROSITE" id="PS50259"/>
    </source>
</evidence>
<evidence type="ECO:0000256" key="5">
    <source>
        <dbReference type="ARBA" id="ARBA00023040"/>
    </source>
</evidence>
<keyword evidence="8" id="KW-0325">Glycoprotein</keyword>
<dbReference type="PANTHER" id="PTHR24060">
    <property type="entry name" value="METABOTROPIC GLUTAMATE RECEPTOR"/>
    <property type="match status" value="1"/>
</dbReference>
<evidence type="ECO:0000256" key="1">
    <source>
        <dbReference type="ARBA" id="ARBA00004651"/>
    </source>
</evidence>
<dbReference type="GO" id="GO:0005886">
    <property type="term" value="C:plasma membrane"/>
    <property type="evidence" value="ECO:0000318"/>
    <property type="project" value="GO_Central"/>
</dbReference>
<dbReference type="eggNOG" id="KOG1056">
    <property type="taxonomic scope" value="Eukaryota"/>
</dbReference>
<keyword evidence="3 10" id="KW-0812">Transmembrane</keyword>
<feature type="transmembrane region" description="Helical" evidence="10">
    <location>
        <begin position="694"/>
        <end position="716"/>
    </location>
</feature>
<keyword evidence="13" id="KW-1185">Reference proteome</keyword>
<dbReference type="Gene3D" id="2.10.50.30">
    <property type="entry name" value="GPCR, family 3, nine cysteines domain"/>
    <property type="match status" value="1"/>
</dbReference>
<keyword evidence="5" id="KW-0297">G-protein coupled receptor</keyword>
<proteinExistence type="predicted"/>
<dbReference type="SUPFAM" id="SSF53822">
    <property type="entry name" value="Periplasmic binding protein-like I"/>
    <property type="match status" value="1"/>
</dbReference>
<dbReference type="InParanoid" id="A7RR89"/>
<dbReference type="InterPro" id="IPR028082">
    <property type="entry name" value="Peripla_BP_I"/>
</dbReference>
<dbReference type="GO" id="GO:0051966">
    <property type="term" value="P:regulation of synaptic transmission, glutamatergic"/>
    <property type="evidence" value="ECO:0000318"/>
    <property type="project" value="GO_Central"/>
</dbReference>
<dbReference type="OrthoDB" id="5984008at2759"/>
<dbReference type="FunFam" id="3.40.50.2300:FF:000253">
    <property type="entry name" value="Extracellular calcium-sensing receptor"/>
    <property type="match status" value="1"/>
</dbReference>
<dbReference type="OMA" id="EFIETVH"/>
<evidence type="ECO:0000256" key="4">
    <source>
        <dbReference type="ARBA" id="ARBA00022989"/>
    </source>
</evidence>
<dbReference type="InterPro" id="IPR017978">
    <property type="entry name" value="GPCR_3_C"/>
</dbReference>
<keyword evidence="2" id="KW-1003">Cell membrane</keyword>
<dbReference type="FunFam" id="2.10.50.30:FF:000005">
    <property type="entry name" value="Metabotropic glutamate receptor"/>
    <property type="match status" value="1"/>
</dbReference>
<dbReference type="AlphaFoldDB" id="A7RR89"/>
<protein>
    <recommendedName>
        <fullName evidence="11">G-protein coupled receptors family 3 profile domain-containing protein</fullName>
    </recommendedName>
</protein>
<evidence type="ECO:0000313" key="13">
    <source>
        <dbReference type="Proteomes" id="UP000001593"/>
    </source>
</evidence>
<evidence type="ECO:0000313" key="12">
    <source>
        <dbReference type="EMBL" id="EDO46127.1"/>
    </source>
</evidence>
<feature type="transmembrane region" description="Helical" evidence="10">
    <location>
        <begin position="754"/>
        <end position="778"/>
    </location>
</feature>
<dbReference type="KEGG" id="nve:5518169"/>
<feature type="transmembrane region" description="Helical" evidence="10">
    <location>
        <begin position="603"/>
        <end position="624"/>
    </location>
</feature>
<feature type="transmembrane region" description="Helical" evidence="10">
    <location>
        <begin position="644"/>
        <end position="666"/>
    </location>
</feature>
<accession>A7RR89</accession>
<dbReference type="Gene3D" id="3.40.50.2300">
    <property type="match status" value="2"/>
</dbReference>
<sequence>DGDVIVGALLNFHLKSDDWNACGEFHPSGVGFAEVLSFTIDKINQEAHLLPKNITLGYDIRDYCDNPMLAVKWAYDFVANVSENRIAAVIGPEDSNTAMMVAGLLQVENIPLVSFAASSEELSSPIYRSFFRTIPPDHNQAKSIVDIIEYFNWSYVAAAAVDHSYGRYGMRALEKEAEERKTFCLAFTEYFTRTGYKNKVYDIVLRLKNNPNIKVVVLWSTEEPARRFLQEAIRQNLEGRTFLISESLATNEQEFFHKFSTVIDGCLGTVPYYRNNPDFDAHIKAATPTNTVGNSYGGAWWKEFWENEFNCSYDLKTCRKHENDTMSGQTLDKMFSAFSAKLIDAVRAVAYALEGAYRCPNQRDRFCANPKHVKPVQVLNQLRSVSFEGFSGKIQFDKNGDPHASSYQIINAQKVSADRMDSSYEKVFVGKWDQLGSPRLVITGTIRWNARNGNATQTPDSVCNHKCPAGTMQTATKSCCWQCLECPHTSISTTEGSPNCTMCPIKQYPNVNRTVCIDLPLENLDWTSLVSASMLALAITGLIMTITVFLTYLRFWSTPIVKASCRELTCILIFSISACYVLAMLYLLPPSEWLCMALPPLRYVGYSVCISVLFLKTARIFQAFQISTSCTRGNLGKQLLQGKYSVAAVALVNIFQGCLASMWLVIDPPTVYEDIKPQRSIFILCKPYQQTAGYAFLMTMLLYLILLAGLSTFYAYKARKIPENFNEARGIVFALYILILSWIVYYPVHFALDGWYVSVVSSASTLLSSYGLLICIFFPKIYVIFWHPERN</sequence>
<dbReference type="STRING" id="45351.A7RR89"/>